<evidence type="ECO:0000313" key="1">
    <source>
        <dbReference type="EMBL" id="SHK09910.1"/>
    </source>
</evidence>
<gene>
    <name evidence="1" type="ORF">SAMN05443507_10898</name>
</gene>
<reference evidence="2" key="1">
    <citation type="submission" date="2016-11" db="EMBL/GenBank/DDBJ databases">
        <authorList>
            <person name="Varghese N."/>
            <person name="Submissions S."/>
        </authorList>
    </citation>
    <scope>NUCLEOTIDE SEQUENCE [LARGE SCALE GENOMIC DNA]</scope>
    <source>
        <strain evidence="2">USBA-503</strain>
    </source>
</reference>
<keyword evidence="2" id="KW-1185">Reference proteome</keyword>
<dbReference type="STRING" id="1830138.SAMN05443507_10898"/>
<dbReference type="RefSeq" id="WP_072873691.1">
    <property type="nucleotide sequence ID" value="NZ_FRAF01000008.1"/>
</dbReference>
<dbReference type="InterPro" id="IPR005370">
    <property type="entry name" value="UPF0180"/>
</dbReference>
<protein>
    <submittedName>
        <fullName evidence="1">Uncharacterized protein family (UPF0180)</fullName>
    </submittedName>
</protein>
<dbReference type="AlphaFoldDB" id="A0A1M6PPQ3"/>
<dbReference type="EMBL" id="FRAF01000008">
    <property type="protein sequence ID" value="SHK09910.1"/>
    <property type="molecule type" value="Genomic_DNA"/>
</dbReference>
<evidence type="ECO:0000313" key="2">
    <source>
        <dbReference type="Proteomes" id="UP000184016"/>
    </source>
</evidence>
<organism evidence="1 2">
    <name type="scientific">Alicyclobacillus tolerans</name>
    <dbReference type="NCBI Taxonomy" id="90970"/>
    <lineage>
        <taxon>Bacteria</taxon>
        <taxon>Bacillati</taxon>
        <taxon>Bacillota</taxon>
        <taxon>Bacilli</taxon>
        <taxon>Bacillales</taxon>
        <taxon>Alicyclobacillaceae</taxon>
        <taxon>Alicyclobacillus</taxon>
    </lineage>
</organism>
<name>A0A1M6PPQ3_9BACL</name>
<dbReference type="Proteomes" id="UP000184016">
    <property type="component" value="Unassembled WGS sequence"/>
</dbReference>
<sequence length="80" mass="8662">MKKVAVEQGLTPVKQYLSAQGCQVIDAKTSDSKAQDAAVMVVNGCDKNLMGMQSVTQNIPIISADGLSPEEVYHRVQSYF</sequence>
<proteinExistence type="predicted"/>
<dbReference type="OrthoDB" id="1708042at2"/>
<accession>A0A1M6PPQ3</accession>
<dbReference type="Pfam" id="PF03698">
    <property type="entry name" value="UPF0180"/>
    <property type="match status" value="1"/>
</dbReference>